<sequence length="149" mass="16800">MVEKEIGEILSGNWRSESETDIGKRGSVLFGVPRGMSQKLASELIDDGVINDLMPPQKTHRKTRRREIRRVLYNLIRAQSLSRAHSQHITLAVPLTMIKGNEREYHRVSYRGTKAVIETFTDAQGNRIKLLEGLSGGSRDPIRLGDACF</sequence>
<dbReference type="EMBL" id="JANUBF010000010">
    <property type="protein sequence ID" value="MCS4036660.1"/>
    <property type="molecule type" value="Genomic_DNA"/>
</dbReference>
<dbReference type="RefSeq" id="WP_259090861.1">
    <property type="nucleotide sequence ID" value="NZ_JANTZY010000010.1"/>
</dbReference>
<dbReference type="AlphaFoldDB" id="A0A9X2UL05"/>
<reference evidence="1" key="1">
    <citation type="submission" date="2022-08" db="EMBL/GenBank/DDBJ databases">
        <title>Genomic Encyclopedia of Type Strains, Phase V (KMG-V): Genome sequencing to study the core and pangenomes of soil and plant-associated prokaryotes.</title>
        <authorList>
            <person name="Whitman W."/>
        </authorList>
    </citation>
    <scope>NUCLEOTIDE SEQUENCE</scope>
    <source>
        <strain evidence="1">SP3012</strain>
    </source>
</reference>
<organism evidence="1 2">
    <name type="scientific">Salinibacter ruber</name>
    <dbReference type="NCBI Taxonomy" id="146919"/>
    <lineage>
        <taxon>Bacteria</taxon>
        <taxon>Pseudomonadati</taxon>
        <taxon>Rhodothermota</taxon>
        <taxon>Rhodothermia</taxon>
        <taxon>Rhodothermales</taxon>
        <taxon>Salinibacteraceae</taxon>
        <taxon>Salinibacter</taxon>
    </lineage>
</organism>
<protein>
    <submittedName>
        <fullName evidence="1">Uncharacterized protein</fullName>
    </submittedName>
</protein>
<dbReference type="Proteomes" id="UP001155040">
    <property type="component" value="Unassembled WGS sequence"/>
</dbReference>
<evidence type="ECO:0000313" key="2">
    <source>
        <dbReference type="Proteomes" id="UP001155040"/>
    </source>
</evidence>
<accession>A0A9X2UL05</accession>
<comment type="caution">
    <text evidence="1">The sequence shown here is derived from an EMBL/GenBank/DDBJ whole genome shotgun (WGS) entry which is preliminary data.</text>
</comment>
<gene>
    <name evidence="1" type="ORF">GGQ01_001725</name>
</gene>
<evidence type="ECO:0000313" key="1">
    <source>
        <dbReference type="EMBL" id="MCS4036660.1"/>
    </source>
</evidence>
<proteinExistence type="predicted"/>
<name>A0A9X2UL05_9BACT</name>